<name>A0A5C1Q5F6_9BURK</name>
<proteinExistence type="predicted"/>
<dbReference type="RefSeq" id="WP_149503979.1">
    <property type="nucleotide sequence ID" value="NZ_CP035708.1"/>
</dbReference>
<dbReference type="OrthoDB" id="9809746at2"/>
<dbReference type="Pfam" id="PF13681">
    <property type="entry name" value="PilX"/>
    <property type="match status" value="1"/>
</dbReference>
<accession>A0A5C1Q5F6</accession>
<dbReference type="Pfam" id="PF14341">
    <property type="entry name" value="PilX_N"/>
    <property type="match status" value="1"/>
</dbReference>
<organism evidence="3 4">
    <name type="scientific">Sphaerotilus sulfidivorans</name>
    <dbReference type="NCBI Taxonomy" id="639200"/>
    <lineage>
        <taxon>Bacteria</taxon>
        <taxon>Pseudomonadati</taxon>
        <taxon>Pseudomonadota</taxon>
        <taxon>Betaproteobacteria</taxon>
        <taxon>Burkholderiales</taxon>
        <taxon>Sphaerotilaceae</taxon>
        <taxon>Sphaerotilus</taxon>
    </lineage>
</organism>
<dbReference type="Proteomes" id="UP000323522">
    <property type="component" value="Chromosome"/>
</dbReference>
<evidence type="ECO:0000259" key="2">
    <source>
        <dbReference type="Pfam" id="PF14341"/>
    </source>
</evidence>
<dbReference type="EMBL" id="CP035708">
    <property type="protein sequence ID" value="QEN01282.1"/>
    <property type="molecule type" value="Genomic_DNA"/>
</dbReference>
<evidence type="ECO:0000313" key="4">
    <source>
        <dbReference type="Proteomes" id="UP000323522"/>
    </source>
</evidence>
<dbReference type="InterPro" id="IPR025746">
    <property type="entry name" value="PilX_N_dom"/>
</dbReference>
<gene>
    <name evidence="3" type="ORF">EWH46_11165</name>
</gene>
<dbReference type="InterPro" id="IPR025205">
    <property type="entry name" value="PilX/PilW_C"/>
</dbReference>
<feature type="domain" description="PilX/PilW C-terminal" evidence="1">
    <location>
        <begin position="99"/>
        <end position="203"/>
    </location>
</feature>
<protein>
    <submittedName>
        <fullName evidence="3">Pilus assembly protein PilX</fullName>
    </submittedName>
</protein>
<dbReference type="AlphaFoldDB" id="A0A5C1Q5F6"/>
<reference evidence="3 4" key="1">
    <citation type="submission" date="2019-02" db="EMBL/GenBank/DDBJ databases">
        <title>Complete Genome Sequence and Methylome Analysis of Sphaerotilus natans subsp. sulfidivorans D-507.</title>
        <authorList>
            <person name="Fomenkov A."/>
            <person name="Gridneva E."/>
            <person name="Smolyakov D."/>
            <person name="Dubinina G."/>
            <person name="Vincze T."/>
            <person name="Grabovich M."/>
            <person name="Roberts R.J."/>
        </authorList>
    </citation>
    <scope>NUCLEOTIDE SEQUENCE [LARGE SCALE GENOMIC DNA]</scope>
    <source>
        <strain evidence="3 4">D-507</strain>
    </source>
</reference>
<dbReference type="KEGG" id="snn:EWH46_11165"/>
<sequence length="204" mass="21462">MRTTMPRAHACTRLRPHLPLRPPLRARGFSLVTVLLLIAVLASLGVGAMNAGLLQERMAGHARDRQQAMQAAEAALRDAEADIQANLSYDSAFTVGCTAGLCLPPSMSSTAPTSRPLWQTIDWSASAGQSRAYGSATGASALPGLAAPPRYIVERLPPLTPTSGTSASLSASLADLPQVFRITARGVGLRSSTVVVLQSTYIKR</sequence>
<feature type="domain" description="Type 4 fimbrial biogenesis protein PilX N-terminal" evidence="2">
    <location>
        <begin position="27"/>
        <end position="77"/>
    </location>
</feature>
<evidence type="ECO:0000313" key="3">
    <source>
        <dbReference type="EMBL" id="QEN01282.1"/>
    </source>
</evidence>
<evidence type="ECO:0000259" key="1">
    <source>
        <dbReference type="Pfam" id="PF13681"/>
    </source>
</evidence>